<dbReference type="InterPro" id="IPR036770">
    <property type="entry name" value="Ankyrin_rpt-contain_sf"/>
</dbReference>
<dbReference type="AlphaFoldDB" id="A0A7K7Z7W0"/>
<feature type="repeat" description="ANK" evidence="4">
    <location>
        <begin position="240"/>
        <end position="280"/>
    </location>
</feature>
<feature type="repeat" description="ANK" evidence="4">
    <location>
        <begin position="108"/>
        <end position="140"/>
    </location>
</feature>
<keyword evidence="2" id="KW-0677">Repeat</keyword>
<feature type="domain" description="SOCS box" evidence="5">
    <location>
        <begin position="408"/>
        <end position="446"/>
    </location>
</feature>
<accession>A0A7K7Z7W0</accession>
<keyword evidence="7" id="KW-1185">Reference proteome</keyword>
<dbReference type="UniPathway" id="UPA00143"/>
<evidence type="ECO:0000259" key="5">
    <source>
        <dbReference type="PROSITE" id="PS50225"/>
    </source>
</evidence>
<comment type="pathway">
    <text evidence="1">Protein modification; protein ubiquitination.</text>
</comment>
<evidence type="ECO:0000256" key="3">
    <source>
        <dbReference type="ARBA" id="ARBA00023043"/>
    </source>
</evidence>
<reference evidence="6 7" key="1">
    <citation type="submission" date="2019-09" db="EMBL/GenBank/DDBJ databases">
        <title>Bird 10,000 Genomes (B10K) Project - Family phase.</title>
        <authorList>
            <person name="Zhang G."/>
        </authorList>
    </citation>
    <scope>NUCLEOTIDE SEQUENCE [LARGE SCALE GENOMIC DNA]</scope>
    <source>
        <strain evidence="6">B10K-DU-029-37</strain>
        <tissue evidence="6">Liver</tissue>
    </source>
</reference>
<evidence type="ECO:0000313" key="6">
    <source>
        <dbReference type="EMBL" id="NXA85781.1"/>
    </source>
</evidence>
<dbReference type="GO" id="GO:0005737">
    <property type="term" value="C:cytoplasm"/>
    <property type="evidence" value="ECO:0007669"/>
    <property type="project" value="TreeGrafter"/>
</dbReference>
<evidence type="ECO:0000256" key="1">
    <source>
        <dbReference type="ARBA" id="ARBA00004906"/>
    </source>
</evidence>
<dbReference type="Pfam" id="PF07525">
    <property type="entry name" value="SOCS_box"/>
    <property type="match status" value="1"/>
</dbReference>
<dbReference type="PROSITE" id="PS50225">
    <property type="entry name" value="SOCS"/>
    <property type="match status" value="1"/>
</dbReference>
<feature type="repeat" description="ANK" evidence="4">
    <location>
        <begin position="140"/>
        <end position="172"/>
    </location>
</feature>
<feature type="repeat" description="ANK" evidence="4">
    <location>
        <begin position="281"/>
        <end position="313"/>
    </location>
</feature>
<dbReference type="Proteomes" id="UP000538725">
    <property type="component" value="Unassembled WGS sequence"/>
</dbReference>
<dbReference type="SUPFAM" id="SSF158235">
    <property type="entry name" value="SOCS box-like"/>
    <property type="match status" value="1"/>
</dbReference>
<dbReference type="PANTHER" id="PTHR24198">
    <property type="entry name" value="ANKYRIN REPEAT AND PROTEIN KINASE DOMAIN-CONTAINING PROTEIN"/>
    <property type="match status" value="1"/>
</dbReference>
<evidence type="ECO:0000256" key="4">
    <source>
        <dbReference type="PROSITE-ProRule" id="PRU00023"/>
    </source>
</evidence>
<protein>
    <submittedName>
        <fullName evidence="6">ASB10 protein</fullName>
    </submittedName>
</protein>
<keyword evidence="3 4" id="KW-0040">ANK repeat</keyword>
<organism evidence="6 7">
    <name type="scientific">Melanocharis versteri</name>
    <name type="common">Fan-tailed berrypecker</name>
    <dbReference type="NCBI Taxonomy" id="254552"/>
    <lineage>
        <taxon>Eukaryota</taxon>
        <taxon>Metazoa</taxon>
        <taxon>Chordata</taxon>
        <taxon>Craniata</taxon>
        <taxon>Vertebrata</taxon>
        <taxon>Euteleostomi</taxon>
        <taxon>Archelosauria</taxon>
        <taxon>Archosauria</taxon>
        <taxon>Dinosauria</taxon>
        <taxon>Saurischia</taxon>
        <taxon>Theropoda</taxon>
        <taxon>Coelurosauria</taxon>
        <taxon>Aves</taxon>
        <taxon>Neognathae</taxon>
        <taxon>Neoaves</taxon>
        <taxon>Telluraves</taxon>
        <taxon>Australaves</taxon>
        <taxon>Passeriformes</taxon>
        <taxon>Passeroidea</taxon>
        <taxon>Melanocharitidae</taxon>
        <taxon>Melanocharis</taxon>
    </lineage>
</organism>
<dbReference type="PROSITE" id="PS50297">
    <property type="entry name" value="ANK_REP_REGION"/>
    <property type="match status" value="6"/>
</dbReference>
<dbReference type="SMART" id="SM00248">
    <property type="entry name" value="ANK"/>
    <property type="match status" value="7"/>
</dbReference>
<dbReference type="SUPFAM" id="SSF48403">
    <property type="entry name" value="Ankyrin repeat"/>
    <property type="match status" value="1"/>
</dbReference>
<dbReference type="Pfam" id="PF00023">
    <property type="entry name" value="Ank"/>
    <property type="match status" value="1"/>
</dbReference>
<name>A0A7K7Z7W0_9PASE</name>
<feature type="non-terminal residue" evidence="6">
    <location>
        <position position="455"/>
    </location>
</feature>
<dbReference type="GO" id="GO:0035556">
    <property type="term" value="P:intracellular signal transduction"/>
    <property type="evidence" value="ECO:0007669"/>
    <property type="project" value="InterPro"/>
</dbReference>
<dbReference type="EMBL" id="VZTG01000670">
    <property type="protein sequence ID" value="NXA85781.1"/>
    <property type="molecule type" value="Genomic_DNA"/>
</dbReference>
<feature type="repeat" description="ANK" evidence="4">
    <location>
        <begin position="173"/>
        <end position="205"/>
    </location>
</feature>
<dbReference type="PANTHER" id="PTHR24198:SF173">
    <property type="entry name" value="ANKYRIN REPEAT AND SOCS BOX PROTEIN 10-RELATED"/>
    <property type="match status" value="1"/>
</dbReference>
<proteinExistence type="predicted"/>
<dbReference type="SMART" id="SM00969">
    <property type="entry name" value="SOCS_box"/>
    <property type="match status" value="1"/>
</dbReference>
<dbReference type="InterPro" id="IPR036036">
    <property type="entry name" value="SOCS_box-like_dom_sf"/>
</dbReference>
<evidence type="ECO:0000313" key="7">
    <source>
        <dbReference type="Proteomes" id="UP000538725"/>
    </source>
</evidence>
<dbReference type="InterPro" id="IPR001496">
    <property type="entry name" value="SOCS_box"/>
</dbReference>
<evidence type="ECO:0000256" key="2">
    <source>
        <dbReference type="ARBA" id="ARBA00022737"/>
    </source>
</evidence>
<dbReference type="GO" id="GO:0016567">
    <property type="term" value="P:protein ubiquitination"/>
    <property type="evidence" value="ECO:0007669"/>
    <property type="project" value="UniProtKB-UniPathway"/>
</dbReference>
<sequence>VMDCTFPLRSATELQPAQWKYSLNVRSQYHHSEHSLSPDGWGYQHSRLEPLECRDLLIQNALFTGDLDMVQKYFTKSAAVNLIIETRGDALRWTSSKRGLWSLSYEQELTTPLHITASRGYTDCLRLLLLRGAAVDFAPGGKTALHEACAAASPDCVRLLLSSGADPEAVSEDGYRPLHLCKSSDSIECVRHLLQHGANVNSQTEEENDTALHVASRHGLAEHVQLLLHHGAELEVKNKEGQTPLNAACAQHHQPQDMDRYYQVCKLLVESGASINAEDRDRQHPLHLACKNANAQIAELLLARGANVNVMNYGGNTALHNILQVAAYKPEHRPELVVRALLNHGAVRIWPGSLLKVLRYCHTCPRVIEALVNSYTHVRVSEDWVEAVPVEVVQKYPCFYQSLFSLGNRPRSLQHLARCTLRMLLEGRLLLVLSQLHLPSALHQFLLLRFEDVLY</sequence>
<dbReference type="Pfam" id="PF12796">
    <property type="entry name" value="Ank_2"/>
    <property type="match status" value="2"/>
</dbReference>
<feature type="non-terminal residue" evidence="6">
    <location>
        <position position="1"/>
    </location>
</feature>
<dbReference type="Gene3D" id="1.25.40.20">
    <property type="entry name" value="Ankyrin repeat-containing domain"/>
    <property type="match status" value="2"/>
</dbReference>
<dbReference type="InterPro" id="IPR002110">
    <property type="entry name" value="Ankyrin_rpt"/>
</dbReference>
<feature type="repeat" description="ANK" evidence="4">
    <location>
        <begin position="207"/>
        <end position="239"/>
    </location>
</feature>
<dbReference type="PROSITE" id="PS50088">
    <property type="entry name" value="ANK_REPEAT"/>
    <property type="match status" value="6"/>
</dbReference>
<comment type="caution">
    <text evidence="6">The sequence shown here is derived from an EMBL/GenBank/DDBJ whole genome shotgun (WGS) entry which is preliminary data.</text>
</comment>
<gene>
    <name evidence="6" type="primary">Asb10</name>
    <name evidence="6" type="ORF">MELVER_R12302</name>
</gene>